<name>A0A517LLR4_9PEZI</name>
<proteinExistence type="predicted"/>
<dbReference type="AlphaFoldDB" id="A0A517LLR4"/>
<accession>A0A517LLR4</accession>
<reference evidence="1 2" key="1">
    <citation type="submission" date="2019-07" db="EMBL/GenBank/DDBJ databases">
        <title>Finished genome of Venturia effusa.</title>
        <authorList>
            <person name="Young C.A."/>
            <person name="Cox M.P."/>
            <person name="Ganley A.R.D."/>
            <person name="David W.J."/>
        </authorList>
    </citation>
    <scope>NUCLEOTIDE SEQUENCE [LARGE SCALE GENOMIC DNA]</scope>
    <source>
        <strain evidence="2">albino</strain>
    </source>
</reference>
<protein>
    <submittedName>
        <fullName evidence="1">Uncharacterized protein</fullName>
    </submittedName>
</protein>
<evidence type="ECO:0000313" key="2">
    <source>
        <dbReference type="Proteomes" id="UP000316270"/>
    </source>
</evidence>
<gene>
    <name evidence="1" type="ORF">FKW77_007027</name>
</gene>
<dbReference type="OrthoDB" id="5302289at2759"/>
<organism evidence="1 2">
    <name type="scientific">Venturia effusa</name>
    <dbReference type="NCBI Taxonomy" id="50376"/>
    <lineage>
        <taxon>Eukaryota</taxon>
        <taxon>Fungi</taxon>
        <taxon>Dikarya</taxon>
        <taxon>Ascomycota</taxon>
        <taxon>Pezizomycotina</taxon>
        <taxon>Dothideomycetes</taxon>
        <taxon>Pleosporomycetidae</taxon>
        <taxon>Venturiales</taxon>
        <taxon>Venturiaceae</taxon>
        <taxon>Venturia</taxon>
    </lineage>
</organism>
<dbReference type="EMBL" id="CP042199">
    <property type="protein sequence ID" value="QDS76575.1"/>
    <property type="molecule type" value="Genomic_DNA"/>
</dbReference>
<evidence type="ECO:0000313" key="1">
    <source>
        <dbReference type="EMBL" id="QDS76575.1"/>
    </source>
</evidence>
<dbReference type="Proteomes" id="UP000316270">
    <property type="component" value="Chromosome 15"/>
</dbReference>
<sequence length="104" mass="11901">MGGNEVDGHFTIQRALDIARNSEGVVDPAVSSCLERSLRDVWARLEANPDNYVLTKDEFALFNYFRHRFTNSNTAQRAVQRFWDNYQGDLRDLQTGSATQTSRT</sequence>
<keyword evidence="2" id="KW-1185">Reference proteome</keyword>